<evidence type="ECO:0000256" key="1">
    <source>
        <dbReference type="PROSITE-ProRule" id="PRU00108"/>
    </source>
</evidence>
<dbReference type="AlphaFoldDB" id="A0A165DCM4"/>
<proteinExistence type="predicted"/>
<evidence type="ECO:0000256" key="2">
    <source>
        <dbReference type="RuleBase" id="RU000682"/>
    </source>
</evidence>
<sequence>MEEFVSVQVHQVSGLMEPAIFKERCLEIYRRVFERGISEMKDKLWSKAEEWLEWEDDETQGISMATARILESAYNRRQGRLNATEKILLARITSLTERQVSVWFQNRRQRGHPPTRVRGGGQAADWDPLPQRKDDARAARRSSPTRYPHLSSVLGSYGRSTDKSAEQPKFTRKRSGLHIDSDDDQFVKRLHKRSRISAQRVSTPGDATDLPTGRPLLTLIGEHGEAQQRRTLSSTGGSRSPNSAAGGFTLENGTDAARQRMGSIFSDWSFDSDATLVEDLMTDAATEESDSSPVPNAPGSSDDEAEETTPSTSDYAGEQLGSDFWHYLRGDDGNEPPALLGAVHLLDPPGFSREAFNQQLDAAFGDAFADVRSEDFDQILARYMADEDPATSTQLPSSSQPVVVGPTATEQDPGFDADTAFYNSLFGTSVTSMTSDGTMTVIGSNEGAHVQTSHHVLGDASGFDPIPDIRLVQATTPRMSLQIMSNPLPLHRDARHQYDALQQPSTLIPPSSRISEAQMALSSAVEGAASLANLVNSKGASHEALPSVNGDIAIARPLRLPSSSPTVIQRTPEARLSAASLSVPSGIEGTGADCLATTPGIGATPLSQISSSTTESTSLSTSATRENPTSSVMSTAPRRSSIPAVISSALSVASYIPGWLRGLMN</sequence>
<feature type="region of interest" description="Disordered" evidence="3">
    <location>
        <begin position="603"/>
        <end position="638"/>
    </location>
</feature>
<comment type="subcellular location">
    <subcellularLocation>
        <location evidence="1 2">Nucleus</location>
    </subcellularLocation>
</comment>
<dbReference type="EMBL" id="KV424064">
    <property type="protein sequence ID" value="KZT52515.1"/>
    <property type="molecule type" value="Genomic_DNA"/>
</dbReference>
<feature type="compositionally biased region" description="Polar residues" evidence="3">
    <location>
        <begin position="625"/>
        <end position="638"/>
    </location>
</feature>
<keyword evidence="1 2" id="KW-0371">Homeobox</keyword>
<feature type="compositionally biased region" description="Low complexity" evidence="3">
    <location>
        <begin position="607"/>
        <end position="624"/>
    </location>
</feature>
<dbReference type="Gene3D" id="1.10.10.60">
    <property type="entry name" value="Homeodomain-like"/>
    <property type="match status" value="1"/>
</dbReference>
<evidence type="ECO:0000313" key="6">
    <source>
        <dbReference type="Proteomes" id="UP000076842"/>
    </source>
</evidence>
<feature type="region of interest" description="Disordered" evidence="3">
    <location>
        <begin position="105"/>
        <end position="177"/>
    </location>
</feature>
<feature type="DNA-binding region" description="Homeobox" evidence="1">
    <location>
        <begin position="72"/>
        <end position="115"/>
    </location>
</feature>
<dbReference type="Proteomes" id="UP000076842">
    <property type="component" value="Unassembled WGS sequence"/>
</dbReference>
<feature type="domain" description="Homeobox" evidence="4">
    <location>
        <begin position="70"/>
        <end position="114"/>
    </location>
</feature>
<accession>A0A165DCM4</accession>
<dbReference type="GO" id="GO:0005634">
    <property type="term" value="C:nucleus"/>
    <property type="evidence" value="ECO:0007669"/>
    <property type="project" value="UniProtKB-SubCell"/>
</dbReference>
<protein>
    <recommendedName>
        <fullName evidence="4">Homeobox domain-containing protein</fullName>
    </recommendedName>
</protein>
<dbReference type="InterPro" id="IPR009057">
    <property type="entry name" value="Homeodomain-like_sf"/>
</dbReference>
<name>A0A165DCM4_9BASI</name>
<keyword evidence="1 2" id="KW-0238">DNA-binding</keyword>
<reference evidence="5 6" key="1">
    <citation type="journal article" date="2016" name="Mol. Biol. Evol.">
        <title>Comparative Genomics of Early-Diverging Mushroom-Forming Fungi Provides Insights into the Origins of Lignocellulose Decay Capabilities.</title>
        <authorList>
            <person name="Nagy L.G."/>
            <person name="Riley R."/>
            <person name="Tritt A."/>
            <person name="Adam C."/>
            <person name="Daum C."/>
            <person name="Floudas D."/>
            <person name="Sun H."/>
            <person name="Yadav J.S."/>
            <person name="Pangilinan J."/>
            <person name="Larsson K.H."/>
            <person name="Matsuura K."/>
            <person name="Barry K."/>
            <person name="Labutti K."/>
            <person name="Kuo R."/>
            <person name="Ohm R.A."/>
            <person name="Bhattacharya S.S."/>
            <person name="Shirouzu T."/>
            <person name="Yoshinaga Y."/>
            <person name="Martin F.M."/>
            <person name="Grigoriev I.V."/>
            <person name="Hibbett D.S."/>
        </authorList>
    </citation>
    <scope>NUCLEOTIDE SEQUENCE [LARGE SCALE GENOMIC DNA]</scope>
    <source>
        <strain evidence="5 6">HHB12733</strain>
    </source>
</reference>
<dbReference type="SMART" id="SM00389">
    <property type="entry name" value="HOX"/>
    <property type="match status" value="1"/>
</dbReference>
<keyword evidence="1 2" id="KW-0539">Nucleus</keyword>
<keyword evidence="6" id="KW-1185">Reference proteome</keyword>
<feature type="region of interest" description="Disordered" evidence="3">
    <location>
        <begin position="195"/>
        <end position="252"/>
    </location>
</feature>
<dbReference type="PROSITE" id="PS50071">
    <property type="entry name" value="HOMEOBOX_2"/>
    <property type="match status" value="1"/>
</dbReference>
<feature type="region of interest" description="Disordered" evidence="3">
    <location>
        <begin position="284"/>
        <end position="317"/>
    </location>
</feature>
<evidence type="ECO:0000313" key="5">
    <source>
        <dbReference type="EMBL" id="KZT52515.1"/>
    </source>
</evidence>
<dbReference type="InterPro" id="IPR001356">
    <property type="entry name" value="HD"/>
</dbReference>
<dbReference type="SUPFAM" id="SSF46689">
    <property type="entry name" value="Homeodomain-like"/>
    <property type="match status" value="1"/>
</dbReference>
<dbReference type="GO" id="GO:0003677">
    <property type="term" value="F:DNA binding"/>
    <property type="evidence" value="ECO:0007669"/>
    <property type="project" value="UniProtKB-UniRule"/>
</dbReference>
<organism evidence="5 6">
    <name type="scientific">Calocera cornea HHB12733</name>
    <dbReference type="NCBI Taxonomy" id="1353952"/>
    <lineage>
        <taxon>Eukaryota</taxon>
        <taxon>Fungi</taxon>
        <taxon>Dikarya</taxon>
        <taxon>Basidiomycota</taxon>
        <taxon>Agaricomycotina</taxon>
        <taxon>Dacrymycetes</taxon>
        <taxon>Dacrymycetales</taxon>
        <taxon>Dacrymycetaceae</taxon>
        <taxon>Calocera</taxon>
    </lineage>
</organism>
<dbReference type="OrthoDB" id="6159439at2759"/>
<gene>
    <name evidence="5" type="ORF">CALCODRAFT_558043</name>
</gene>
<dbReference type="CDD" id="cd00086">
    <property type="entry name" value="homeodomain"/>
    <property type="match status" value="1"/>
</dbReference>
<dbReference type="Pfam" id="PF00046">
    <property type="entry name" value="Homeodomain"/>
    <property type="match status" value="1"/>
</dbReference>
<evidence type="ECO:0000256" key="3">
    <source>
        <dbReference type="SAM" id="MobiDB-lite"/>
    </source>
</evidence>
<dbReference type="InParanoid" id="A0A165DCM4"/>
<feature type="compositionally biased region" description="Low complexity" evidence="3">
    <location>
        <begin position="229"/>
        <end position="240"/>
    </location>
</feature>
<evidence type="ECO:0000259" key="4">
    <source>
        <dbReference type="PROSITE" id="PS50071"/>
    </source>
</evidence>